<organism evidence="1 2">
    <name type="scientific">Komagataeibacter xylinus</name>
    <name type="common">Gluconacetobacter xylinus</name>
    <dbReference type="NCBI Taxonomy" id="28448"/>
    <lineage>
        <taxon>Bacteria</taxon>
        <taxon>Pseudomonadati</taxon>
        <taxon>Pseudomonadota</taxon>
        <taxon>Alphaproteobacteria</taxon>
        <taxon>Acetobacterales</taxon>
        <taxon>Acetobacteraceae</taxon>
        <taxon>Komagataeibacter</taxon>
    </lineage>
</organism>
<proteinExistence type="predicted"/>
<dbReference type="OrthoDB" id="7223453at2"/>
<accession>A0A857FQJ8</accession>
<reference evidence="1 2" key="1">
    <citation type="journal article" date="2020" name="Carbohydr. Polym.">
        <title>Characterization and optimization of production of bacterial cellulose from strain CGMCC 17276 based on whole-genome analysis.</title>
        <authorList>
            <person name="Lu T."/>
            <person name="Gao H."/>
            <person name="Liao B."/>
            <person name="Wu J."/>
            <person name="Zhang W."/>
            <person name="Huang J."/>
            <person name="Liu M."/>
            <person name="Huang J."/>
            <person name="Chang Z."/>
            <person name="Jin M."/>
            <person name="Yi Z."/>
            <person name="Jiang D."/>
        </authorList>
    </citation>
    <scope>NUCLEOTIDE SEQUENCE [LARGE SCALE GENOMIC DNA]</scope>
    <source>
        <strain evidence="1 2">CGMCC 17276</strain>
    </source>
</reference>
<dbReference type="EMBL" id="CP041348">
    <property type="protein sequence ID" value="QHC36475.1"/>
    <property type="molecule type" value="Genomic_DNA"/>
</dbReference>
<dbReference type="AlphaFoldDB" id="A0A857FQJ8"/>
<protein>
    <submittedName>
        <fullName evidence="1">Uncharacterized protein</fullName>
    </submittedName>
</protein>
<gene>
    <name evidence="1" type="ORF">FMA36_14065</name>
</gene>
<sequence length="66" mass="6499">MTAAEISAILGAATTIAGLVEKYGPEVYTDVKEAIEATLSKTGPTTAAMDALAAKCAAANAAIQAS</sequence>
<evidence type="ECO:0000313" key="2">
    <source>
        <dbReference type="Proteomes" id="UP000464674"/>
    </source>
</evidence>
<dbReference type="Proteomes" id="UP000464674">
    <property type="component" value="Chromosome"/>
</dbReference>
<name>A0A857FQJ8_KOMXY</name>
<dbReference type="RefSeq" id="WP_159262948.1">
    <property type="nucleotide sequence ID" value="NZ_CP041348.1"/>
</dbReference>
<evidence type="ECO:0000313" key="1">
    <source>
        <dbReference type="EMBL" id="QHC36475.1"/>
    </source>
</evidence>